<accession>A0ABR1P3V4</accession>
<evidence type="ECO:0000313" key="2">
    <source>
        <dbReference type="EMBL" id="KAK7725801.1"/>
    </source>
</evidence>
<dbReference type="SUPFAM" id="SSF55008">
    <property type="entry name" value="HMA, heavy metal-associated domain"/>
    <property type="match status" value="1"/>
</dbReference>
<dbReference type="InterPro" id="IPR006121">
    <property type="entry name" value="HMA_dom"/>
</dbReference>
<reference evidence="2 3" key="1">
    <citation type="submission" date="2024-02" db="EMBL/GenBank/DDBJ databases">
        <title>De novo assembly and annotation of 12 fungi associated with fruit tree decline syndrome in Ontario, Canada.</title>
        <authorList>
            <person name="Sulman M."/>
            <person name="Ellouze W."/>
            <person name="Ilyukhin E."/>
        </authorList>
    </citation>
    <scope>NUCLEOTIDE SEQUENCE [LARGE SCALE GENOMIC DNA]</scope>
    <source>
        <strain evidence="2 3">M169</strain>
    </source>
</reference>
<protein>
    <submittedName>
        <fullName evidence="2">Cytosolic copper metallochaperone</fullName>
    </submittedName>
</protein>
<name>A0ABR1P3V4_DIAER</name>
<dbReference type="Pfam" id="PF00403">
    <property type="entry name" value="HMA"/>
    <property type="match status" value="1"/>
</dbReference>
<dbReference type="InterPro" id="IPR036163">
    <property type="entry name" value="HMA_dom_sf"/>
</dbReference>
<keyword evidence="3" id="KW-1185">Reference proteome</keyword>
<dbReference type="EMBL" id="JAKNSF020000047">
    <property type="protein sequence ID" value="KAK7725801.1"/>
    <property type="molecule type" value="Genomic_DNA"/>
</dbReference>
<feature type="domain" description="HMA" evidence="1">
    <location>
        <begin position="1"/>
        <end position="57"/>
    </location>
</feature>
<dbReference type="Gene3D" id="3.30.70.100">
    <property type="match status" value="1"/>
</dbReference>
<sequence>MSCQGCANTVKKGLEPITGIQAINTSVDDQTVTVTANAEVLLDDVFKAIQATGKEVKNGRVKTTASCWRNKALMDR</sequence>
<organism evidence="2 3">
    <name type="scientific">Diaporthe eres</name>
    <name type="common">Phomopsis oblonga</name>
    <dbReference type="NCBI Taxonomy" id="83184"/>
    <lineage>
        <taxon>Eukaryota</taxon>
        <taxon>Fungi</taxon>
        <taxon>Dikarya</taxon>
        <taxon>Ascomycota</taxon>
        <taxon>Pezizomycotina</taxon>
        <taxon>Sordariomycetes</taxon>
        <taxon>Sordariomycetidae</taxon>
        <taxon>Diaporthales</taxon>
        <taxon>Diaporthaceae</taxon>
        <taxon>Diaporthe</taxon>
        <taxon>Diaporthe eres species complex</taxon>
    </lineage>
</organism>
<evidence type="ECO:0000259" key="1">
    <source>
        <dbReference type="PROSITE" id="PS50846"/>
    </source>
</evidence>
<dbReference type="CDD" id="cd00371">
    <property type="entry name" value="HMA"/>
    <property type="match status" value="1"/>
</dbReference>
<gene>
    <name evidence="2" type="primary">ATX1_1</name>
    <name evidence="2" type="ORF">SLS63_007956</name>
</gene>
<dbReference type="Proteomes" id="UP001430848">
    <property type="component" value="Unassembled WGS sequence"/>
</dbReference>
<proteinExistence type="predicted"/>
<dbReference type="PROSITE" id="PS50846">
    <property type="entry name" value="HMA_2"/>
    <property type="match status" value="1"/>
</dbReference>
<comment type="caution">
    <text evidence="2">The sequence shown here is derived from an EMBL/GenBank/DDBJ whole genome shotgun (WGS) entry which is preliminary data.</text>
</comment>
<evidence type="ECO:0000313" key="3">
    <source>
        <dbReference type="Proteomes" id="UP001430848"/>
    </source>
</evidence>